<evidence type="ECO:0000313" key="1">
    <source>
        <dbReference type="EMBL" id="MDU0356021.1"/>
    </source>
</evidence>
<accession>A0ABU3T194</accession>
<dbReference type="Proteomes" id="UP001247805">
    <property type="component" value="Unassembled WGS sequence"/>
</dbReference>
<reference evidence="1 2" key="1">
    <citation type="submission" date="2023-10" db="EMBL/GenBank/DDBJ databases">
        <title>Glaciecola aquimarina strain GGW-M5 nov., isolated from a coastal seawater.</title>
        <authorList>
            <person name="Bayburt H."/>
            <person name="Kim J.M."/>
            <person name="Choi B.J."/>
            <person name="Jeon C.O."/>
        </authorList>
    </citation>
    <scope>NUCLEOTIDE SEQUENCE [LARGE SCALE GENOMIC DNA]</scope>
    <source>
        <strain evidence="1 2">KCTC 32108</strain>
    </source>
</reference>
<dbReference type="RefSeq" id="WP_316027530.1">
    <property type="nucleotide sequence ID" value="NZ_JAWDIO010000002.1"/>
</dbReference>
<dbReference type="SUPFAM" id="SSF56935">
    <property type="entry name" value="Porins"/>
    <property type="match status" value="1"/>
</dbReference>
<keyword evidence="2" id="KW-1185">Reference proteome</keyword>
<protein>
    <submittedName>
        <fullName evidence="1">Uncharacterized protein</fullName>
    </submittedName>
</protein>
<evidence type="ECO:0000313" key="2">
    <source>
        <dbReference type="Proteomes" id="UP001247805"/>
    </source>
</evidence>
<sequence length="51" mass="5390">MINIHSTEFSEPLAGSVSAEAGRYDTTNVVGALGGTSDKFNYYVAGSSFRN</sequence>
<proteinExistence type="predicted"/>
<comment type="caution">
    <text evidence="1">The sequence shown here is derived from an EMBL/GenBank/DDBJ whole genome shotgun (WGS) entry which is preliminary data.</text>
</comment>
<name>A0ABU3T194_9ALTE</name>
<gene>
    <name evidence="1" type="ORF">RS130_20910</name>
</gene>
<dbReference type="EMBL" id="JAWDIO010000002">
    <property type="protein sequence ID" value="MDU0356021.1"/>
    <property type="molecule type" value="Genomic_DNA"/>
</dbReference>
<organism evidence="1 2">
    <name type="scientific">Paraglaciecola aquimarina</name>
    <dbReference type="NCBI Taxonomy" id="1235557"/>
    <lineage>
        <taxon>Bacteria</taxon>
        <taxon>Pseudomonadati</taxon>
        <taxon>Pseudomonadota</taxon>
        <taxon>Gammaproteobacteria</taxon>
        <taxon>Alteromonadales</taxon>
        <taxon>Alteromonadaceae</taxon>
        <taxon>Paraglaciecola</taxon>
    </lineage>
</organism>